<dbReference type="Proteomes" id="UP000316775">
    <property type="component" value="Unassembled WGS sequence"/>
</dbReference>
<keyword evidence="5" id="KW-0998">Cell outer membrane</keyword>
<dbReference type="InterPro" id="IPR033985">
    <property type="entry name" value="SusD-like_N"/>
</dbReference>
<keyword evidence="4" id="KW-0472">Membrane</keyword>
<dbReference type="SUPFAM" id="SSF48452">
    <property type="entry name" value="TPR-like"/>
    <property type="match status" value="1"/>
</dbReference>
<protein>
    <submittedName>
        <fullName evidence="8">Starch-binding protein</fullName>
    </submittedName>
</protein>
<dbReference type="STRING" id="983.SAMN05443543_1194"/>
<dbReference type="Gene3D" id="1.25.40.390">
    <property type="match status" value="1"/>
</dbReference>
<comment type="subcellular location">
    <subcellularLocation>
        <location evidence="1">Cell outer membrane</location>
    </subcellularLocation>
</comment>
<dbReference type="AlphaFoldDB" id="A0A4Y4B373"/>
<dbReference type="PROSITE" id="PS51257">
    <property type="entry name" value="PROKAR_LIPOPROTEIN"/>
    <property type="match status" value="1"/>
</dbReference>
<evidence type="ECO:0000313" key="9">
    <source>
        <dbReference type="Proteomes" id="UP000316775"/>
    </source>
</evidence>
<proteinExistence type="inferred from homology"/>
<keyword evidence="3" id="KW-0732">Signal</keyword>
<dbReference type="Pfam" id="PF07980">
    <property type="entry name" value="SusD_RagB"/>
    <property type="match status" value="1"/>
</dbReference>
<accession>A0A4Y4B373</accession>
<name>A0A4Y4B373_9FLAO</name>
<dbReference type="OrthoDB" id="5694214at2"/>
<evidence type="ECO:0000256" key="5">
    <source>
        <dbReference type="ARBA" id="ARBA00023237"/>
    </source>
</evidence>
<evidence type="ECO:0000313" key="8">
    <source>
        <dbReference type="EMBL" id="GEC73680.1"/>
    </source>
</evidence>
<evidence type="ECO:0000259" key="7">
    <source>
        <dbReference type="Pfam" id="PF14322"/>
    </source>
</evidence>
<feature type="domain" description="SusD-like N-terminal" evidence="7">
    <location>
        <begin position="43"/>
        <end position="210"/>
    </location>
</feature>
<feature type="domain" description="RagB/SusD" evidence="6">
    <location>
        <begin position="261"/>
        <end position="563"/>
    </location>
</feature>
<evidence type="ECO:0000256" key="2">
    <source>
        <dbReference type="ARBA" id="ARBA00006275"/>
    </source>
</evidence>
<evidence type="ECO:0000259" key="6">
    <source>
        <dbReference type="Pfam" id="PF07980"/>
    </source>
</evidence>
<dbReference type="GO" id="GO:0009279">
    <property type="term" value="C:cell outer membrane"/>
    <property type="evidence" value="ECO:0007669"/>
    <property type="project" value="UniProtKB-SubCell"/>
</dbReference>
<dbReference type="RefSeq" id="WP_073247448.1">
    <property type="nucleotide sequence ID" value="NZ_BJNP01000056.1"/>
</dbReference>
<evidence type="ECO:0000256" key="1">
    <source>
        <dbReference type="ARBA" id="ARBA00004442"/>
    </source>
</evidence>
<gene>
    <name evidence="8" type="ORF">FFL01_32190</name>
</gene>
<reference evidence="8 9" key="1">
    <citation type="submission" date="2019-06" db="EMBL/GenBank/DDBJ databases">
        <title>Whole genome shotgun sequence of Flavobacterium flevense NBRC 14960.</title>
        <authorList>
            <person name="Hosoyama A."/>
            <person name="Uohara A."/>
            <person name="Ohji S."/>
            <person name="Ichikawa N."/>
        </authorList>
    </citation>
    <scope>NUCLEOTIDE SEQUENCE [LARGE SCALE GENOMIC DNA]</scope>
    <source>
        <strain evidence="8 9">NBRC 14960</strain>
    </source>
</reference>
<evidence type="ECO:0000256" key="3">
    <source>
        <dbReference type="ARBA" id="ARBA00022729"/>
    </source>
</evidence>
<comment type="caution">
    <text evidence="8">The sequence shown here is derived from an EMBL/GenBank/DDBJ whole genome shotgun (WGS) entry which is preliminary data.</text>
</comment>
<dbReference type="InterPro" id="IPR011990">
    <property type="entry name" value="TPR-like_helical_dom_sf"/>
</dbReference>
<sequence>MKKIYLILLLIPVLFGCENLDLNPLSEGSSENWYSDETEIEMSLNDLYRTYLWNLEENYETERMTDNWSQRQAVHVFSAGSINSEWNTSSELWLNTYKGITRANSIINSLNRLQGTISDVKIEQFSAEAHFFRAIYYSRLVFYYGDVPFYTTSLDINEAFSLARTDKKIVMKQVYEDFDLAISKLPVSYASNSQLRATKGSAMAFKARAALYMHDYEIARDASKACMDLKAYELHPSYADYFLSKTRRSKETIFALPRSFELGSSWNSKNFYTRTAGGSAVAQPSWELFASYLCTDGLPIDESPLFDPRNPFKNRDPRLHATIAEFGKEHLGFIYDPNPYSTKVLNVKTGLMTANKDTRSVDTYASYNGLTLKKGVDTDWTDNNETDFDIRIMRYADVLLMYAEAKIELGEIDNSTLSAINQVRARAYGVGLAEIEKYPSVKTKIQEELRTELRTERRVEFAWENRRFDDIIRWKIADKVLTKPIYGILDVKDLKAKVIDKGLWFFPQVPVIDSDGLPDFEPMHKNGLIKLLVERNFDSRQYLFPIPSKEVLINKNLKQNPGY</sequence>
<comment type="similarity">
    <text evidence="2">Belongs to the SusD family.</text>
</comment>
<dbReference type="Pfam" id="PF14322">
    <property type="entry name" value="SusD-like_3"/>
    <property type="match status" value="1"/>
</dbReference>
<keyword evidence="9" id="KW-1185">Reference proteome</keyword>
<dbReference type="InterPro" id="IPR012944">
    <property type="entry name" value="SusD_RagB_dom"/>
</dbReference>
<organism evidence="8 9">
    <name type="scientific">Flavobacterium flevense</name>
    <dbReference type="NCBI Taxonomy" id="983"/>
    <lineage>
        <taxon>Bacteria</taxon>
        <taxon>Pseudomonadati</taxon>
        <taxon>Bacteroidota</taxon>
        <taxon>Flavobacteriia</taxon>
        <taxon>Flavobacteriales</taxon>
        <taxon>Flavobacteriaceae</taxon>
        <taxon>Flavobacterium</taxon>
    </lineage>
</organism>
<dbReference type="EMBL" id="BJNP01000056">
    <property type="protein sequence ID" value="GEC73680.1"/>
    <property type="molecule type" value="Genomic_DNA"/>
</dbReference>
<evidence type="ECO:0000256" key="4">
    <source>
        <dbReference type="ARBA" id="ARBA00023136"/>
    </source>
</evidence>